<protein>
    <submittedName>
        <fullName evidence="2">Uncharacterized protein</fullName>
    </submittedName>
</protein>
<reference evidence="3" key="1">
    <citation type="journal article" date="2019" name="Int. J. Syst. Evol. Microbiol.">
        <title>The Global Catalogue of Microorganisms (GCM) 10K type strain sequencing project: providing services to taxonomists for standard genome sequencing and annotation.</title>
        <authorList>
            <consortium name="The Broad Institute Genomics Platform"/>
            <consortium name="The Broad Institute Genome Sequencing Center for Infectious Disease"/>
            <person name="Wu L."/>
            <person name="Ma J."/>
        </authorList>
    </citation>
    <scope>NUCLEOTIDE SEQUENCE [LARGE SCALE GENOMIC DNA]</scope>
    <source>
        <strain evidence="3">CCUG 57942</strain>
    </source>
</reference>
<name>A0ABW4ZBC6_9BACT</name>
<accession>A0ABW4ZBC6</accession>
<proteinExistence type="predicted"/>
<sequence>MKTLCLIIAGAGALALASCASTSGCSGKSKSCGTEKCCGKCSSGQCQCGTKR</sequence>
<feature type="chain" id="PRO_5046754871" evidence="1">
    <location>
        <begin position="21"/>
        <end position="52"/>
    </location>
</feature>
<evidence type="ECO:0000313" key="3">
    <source>
        <dbReference type="Proteomes" id="UP001597389"/>
    </source>
</evidence>
<keyword evidence="3" id="KW-1185">Reference proteome</keyword>
<dbReference type="Proteomes" id="UP001597389">
    <property type="component" value="Unassembled WGS sequence"/>
</dbReference>
<dbReference type="RefSeq" id="WP_377089762.1">
    <property type="nucleotide sequence ID" value="NZ_JBHSJL010000014.1"/>
</dbReference>
<gene>
    <name evidence="2" type="ORF">ACFSW8_09790</name>
</gene>
<comment type="caution">
    <text evidence="2">The sequence shown here is derived from an EMBL/GenBank/DDBJ whole genome shotgun (WGS) entry which is preliminary data.</text>
</comment>
<feature type="signal peptide" evidence="1">
    <location>
        <begin position="1"/>
        <end position="20"/>
    </location>
</feature>
<evidence type="ECO:0000256" key="1">
    <source>
        <dbReference type="SAM" id="SignalP"/>
    </source>
</evidence>
<dbReference type="PROSITE" id="PS51257">
    <property type="entry name" value="PROKAR_LIPOPROTEIN"/>
    <property type="match status" value="1"/>
</dbReference>
<keyword evidence="1" id="KW-0732">Signal</keyword>
<evidence type="ECO:0000313" key="2">
    <source>
        <dbReference type="EMBL" id="MFD2159188.1"/>
    </source>
</evidence>
<organism evidence="2 3">
    <name type="scientific">Rubritalea tangerina</name>
    <dbReference type="NCBI Taxonomy" id="430798"/>
    <lineage>
        <taxon>Bacteria</taxon>
        <taxon>Pseudomonadati</taxon>
        <taxon>Verrucomicrobiota</taxon>
        <taxon>Verrucomicrobiia</taxon>
        <taxon>Verrucomicrobiales</taxon>
        <taxon>Rubritaleaceae</taxon>
        <taxon>Rubritalea</taxon>
    </lineage>
</organism>
<dbReference type="EMBL" id="JBHUJB010000038">
    <property type="protein sequence ID" value="MFD2159188.1"/>
    <property type="molecule type" value="Genomic_DNA"/>
</dbReference>